<dbReference type="SUPFAM" id="SSF117070">
    <property type="entry name" value="LEA14-like"/>
    <property type="match status" value="1"/>
</dbReference>
<evidence type="ECO:0000313" key="2">
    <source>
        <dbReference type="EMBL" id="QHV97561.1"/>
    </source>
</evidence>
<dbReference type="Proteomes" id="UP000464577">
    <property type="component" value="Chromosome"/>
</dbReference>
<keyword evidence="3" id="KW-1185">Reference proteome</keyword>
<dbReference type="KEGG" id="senf:GJR95_22255"/>
<proteinExistence type="predicted"/>
<accession>A0A6P1VWH4</accession>
<dbReference type="RefSeq" id="WP_162387972.1">
    <property type="nucleotide sequence ID" value="NZ_CP045997.1"/>
</dbReference>
<evidence type="ECO:0000313" key="3">
    <source>
        <dbReference type="Proteomes" id="UP000464577"/>
    </source>
</evidence>
<dbReference type="Pfam" id="PF03168">
    <property type="entry name" value="LEA_2"/>
    <property type="match status" value="1"/>
</dbReference>
<sequence>MKKGFIILVIVLIIALYILNKVSTARQLEFTVGLPQHVSLQGGNISFDLPLKAQNVSSGSINVKSADFDVMSAGKFLGKALITSPQTITPNGATVLIVKVNISYFDLLTAAGSIINQFKGGKVGLLIDGLIYAEGFQVPLKQSFDVDLPKF</sequence>
<name>A0A6P1VWH4_9BACT</name>
<gene>
    <name evidence="2" type="ORF">GJR95_22255</name>
</gene>
<dbReference type="Gene3D" id="2.60.40.1820">
    <property type="match status" value="1"/>
</dbReference>
<organism evidence="2 3">
    <name type="scientific">Spirosoma endbachense</name>
    <dbReference type="NCBI Taxonomy" id="2666025"/>
    <lineage>
        <taxon>Bacteria</taxon>
        <taxon>Pseudomonadati</taxon>
        <taxon>Bacteroidota</taxon>
        <taxon>Cytophagia</taxon>
        <taxon>Cytophagales</taxon>
        <taxon>Cytophagaceae</taxon>
        <taxon>Spirosoma</taxon>
    </lineage>
</organism>
<protein>
    <recommendedName>
        <fullName evidence="1">Late embryogenesis abundant protein LEA-2 subgroup domain-containing protein</fullName>
    </recommendedName>
</protein>
<evidence type="ECO:0000259" key="1">
    <source>
        <dbReference type="Pfam" id="PF03168"/>
    </source>
</evidence>
<dbReference type="AlphaFoldDB" id="A0A6P1VWH4"/>
<reference evidence="2 3" key="1">
    <citation type="submission" date="2019-11" db="EMBL/GenBank/DDBJ databases">
        <title>Spirosoma endbachense sp. nov., isolated from a natural salt meadow.</title>
        <authorList>
            <person name="Rojas J."/>
            <person name="Ambika Manirajan B."/>
            <person name="Ratering S."/>
            <person name="Suarez C."/>
            <person name="Geissler-Plaum R."/>
            <person name="Schnell S."/>
        </authorList>
    </citation>
    <scope>NUCLEOTIDE SEQUENCE [LARGE SCALE GENOMIC DNA]</scope>
    <source>
        <strain evidence="2 3">I-24</strain>
    </source>
</reference>
<feature type="domain" description="Late embryogenesis abundant protein LEA-2 subgroup" evidence="1">
    <location>
        <begin position="51"/>
        <end position="119"/>
    </location>
</feature>
<dbReference type="InterPro" id="IPR004864">
    <property type="entry name" value="LEA_2"/>
</dbReference>
<dbReference type="EMBL" id="CP045997">
    <property type="protein sequence ID" value="QHV97561.1"/>
    <property type="molecule type" value="Genomic_DNA"/>
</dbReference>